<name>A0ABV1M1P8_9NEIS</name>
<dbReference type="RefSeq" id="WP_349583749.1">
    <property type="nucleotide sequence ID" value="NZ_JBEFLD010000002.1"/>
</dbReference>
<keyword evidence="3" id="KW-1185">Reference proteome</keyword>
<comment type="caution">
    <text evidence="2">The sequence shown here is derived from an EMBL/GenBank/DDBJ whole genome shotgun (WGS) entry which is preliminary data.</text>
</comment>
<protein>
    <recommendedName>
        <fullName evidence="4">DUF485 domain-containing protein</fullName>
    </recommendedName>
</protein>
<keyword evidence="1" id="KW-1133">Transmembrane helix</keyword>
<evidence type="ECO:0000256" key="1">
    <source>
        <dbReference type="SAM" id="Phobius"/>
    </source>
</evidence>
<organism evidence="2 3">
    <name type="scientific">Vogesella oryzagri</name>
    <dbReference type="NCBI Taxonomy" id="3160864"/>
    <lineage>
        <taxon>Bacteria</taxon>
        <taxon>Pseudomonadati</taxon>
        <taxon>Pseudomonadota</taxon>
        <taxon>Betaproteobacteria</taxon>
        <taxon>Neisseriales</taxon>
        <taxon>Chromobacteriaceae</taxon>
        <taxon>Vogesella</taxon>
    </lineage>
</organism>
<accession>A0ABV1M1P8</accession>
<reference evidence="2" key="1">
    <citation type="submission" date="2024-06" db="EMBL/GenBank/DDBJ databases">
        <title>Genome sequence of Vogesella sp. MAHUQ-64.</title>
        <authorList>
            <person name="Huq M.A."/>
        </authorList>
    </citation>
    <scope>NUCLEOTIDE SEQUENCE</scope>
    <source>
        <strain evidence="2">MAHUQ-64</strain>
    </source>
</reference>
<evidence type="ECO:0008006" key="4">
    <source>
        <dbReference type="Google" id="ProtNLM"/>
    </source>
</evidence>
<keyword evidence="1" id="KW-0812">Transmembrane</keyword>
<sequence length="90" mass="9892">MKKRLSKISPLQSAKTLAVLYFLISLPLLLIMVPLMLLVPDEHAPSGMMLIALPLLYAVLGFIGTLIAAWLYNLAAKWTGGIEITVSEQR</sequence>
<proteinExistence type="predicted"/>
<evidence type="ECO:0000313" key="2">
    <source>
        <dbReference type="EMBL" id="MEQ6289545.1"/>
    </source>
</evidence>
<gene>
    <name evidence="2" type="ORF">ABNW52_02845</name>
</gene>
<dbReference type="Proteomes" id="UP001433638">
    <property type="component" value="Unassembled WGS sequence"/>
</dbReference>
<evidence type="ECO:0000313" key="3">
    <source>
        <dbReference type="Proteomes" id="UP001433638"/>
    </source>
</evidence>
<feature type="transmembrane region" description="Helical" evidence="1">
    <location>
        <begin position="51"/>
        <end position="72"/>
    </location>
</feature>
<keyword evidence="1" id="KW-0472">Membrane</keyword>
<feature type="transmembrane region" description="Helical" evidence="1">
    <location>
        <begin position="20"/>
        <end position="39"/>
    </location>
</feature>
<dbReference type="EMBL" id="JBEFLD010000002">
    <property type="protein sequence ID" value="MEQ6289545.1"/>
    <property type="molecule type" value="Genomic_DNA"/>
</dbReference>